<keyword evidence="1" id="KW-0812">Transmembrane</keyword>
<dbReference type="EMBL" id="HBDV01001194">
    <property type="protein sequence ID" value="CAD8216482.1"/>
    <property type="molecule type" value="Transcribed_RNA"/>
</dbReference>
<sequence length="142" mass="15182">MYTMQTTSTQVSIKAGYQLNKSSRVLLSAARAPISASRRVYSLKVKAEKEQRTGFIEEDNSGRANIFAVEPKQIWLSSPSRDAAAQEGIGGAQGYIGIGIALVGVAAGLFVASGGVPDMAMGPDPWESENLLPLSYYLQNLQ</sequence>
<protein>
    <submittedName>
        <fullName evidence="2">Uncharacterized protein</fullName>
    </submittedName>
</protein>
<accession>A0A7R9SVS0</accession>
<dbReference type="AlphaFoldDB" id="A0A7R9SVS0"/>
<proteinExistence type="predicted"/>
<evidence type="ECO:0000313" key="2">
    <source>
        <dbReference type="EMBL" id="CAD8216482.1"/>
    </source>
</evidence>
<gene>
    <name evidence="2" type="ORF">PAMY1081_LOCUS756</name>
</gene>
<feature type="transmembrane region" description="Helical" evidence="1">
    <location>
        <begin position="95"/>
        <end position="116"/>
    </location>
</feature>
<reference evidence="2" key="1">
    <citation type="submission" date="2021-01" db="EMBL/GenBank/DDBJ databases">
        <authorList>
            <person name="Corre E."/>
            <person name="Pelletier E."/>
            <person name="Niang G."/>
            <person name="Scheremetjew M."/>
            <person name="Finn R."/>
            <person name="Kale V."/>
            <person name="Holt S."/>
            <person name="Cochrane G."/>
            <person name="Meng A."/>
            <person name="Brown T."/>
            <person name="Cohen L."/>
        </authorList>
    </citation>
    <scope>NUCLEOTIDE SEQUENCE</scope>
    <source>
        <strain evidence="2">CCMP720</strain>
    </source>
</reference>
<keyword evidence="1" id="KW-0472">Membrane</keyword>
<evidence type="ECO:0000256" key="1">
    <source>
        <dbReference type="SAM" id="Phobius"/>
    </source>
</evidence>
<name>A0A7R9SVS0_9CHLO</name>
<keyword evidence="1" id="KW-1133">Transmembrane helix</keyword>
<organism evidence="2">
    <name type="scientific">Polyblepharides amylifera</name>
    <dbReference type="NCBI Taxonomy" id="1486889"/>
    <lineage>
        <taxon>Eukaryota</taxon>
        <taxon>Viridiplantae</taxon>
        <taxon>Chlorophyta</taxon>
        <taxon>Pyramimonadophyceae</taxon>
        <taxon>Pyramimonadales</taxon>
        <taxon>Polyblepharidaceae</taxon>
        <taxon>Polyblepharides</taxon>
    </lineage>
</organism>